<comment type="similarity">
    <text evidence="2">Belongs to the RMI1 family.</text>
</comment>
<dbReference type="Pfam" id="PF21000">
    <property type="entry name" value="RMI1_N_N"/>
    <property type="match status" value="1"/>
</dbReference>
<keyword evidence="11" id="KW-1185">Reference proteome</keyword>
<dbReference type="EMBL" id="JAHFZB010000001">
    <property type="protein sequence ID" value="KAK6494337.1"/>
    <property type="molecule type" value="Genomic_DNA"/>
</dbReference>
<dbReference type="Gene3D" id="2.40.50.770">
    <property type="entry name" value="RecQ-mediated genome instability protein Rmi1, C-terminal domain"/>
    <property type="match status" value="1"/>
</dbReference>
<dbReference type="Pfam" id="PF16099">
    <property type="entry name" value="RMI1_C"/>
    <property type="match status" value="1"/>
</dbReference>
<dbReference type="InterPro" id="IPR044881">
    <property type="entry name" value="RMI1_N_N_sf"/>
</dbReference>
<evidence type="ECO:0000259" key="7">
    <source>
        <dbReference type="Pfam" id="PF08585"/>
    </source>
</evidence>
<keyword evidence="5" id="KW-0539">Nucleus</keyword>
<proteinExistence type="inferred from homology"/>
<comment type="subcellular location">
    <subcellularLocation>
        <location evidence="1">Nucleus</location>
    </subcellularLocation>
</comment>
<comment type="caution">
    <text evidence="10">The sequence shown here is derived from an EMBL/GenBank/DDBJ whole genome shotgun (WGS) entry which is preliminary data.</text>
</comment>
<protein>
    <recommendedName>
        <fullName evidence="3">RecQ-mediated genome instability protein 1</fullName>
    </recommendedName>
</protein>
<reference evidence="10 11" key="1">
    <citation type="submission" date="2021-05" db="EMBL/GenBank/DDBJ databases">
        <authorList>
            <person name="Zahm M."/>
            <person name="Klopp C."/>
            <person name="Cabau C."/>
            <person name="Kuhl H."/>
            <person name="Suciu R."/>
            <person name="Ciorpac M."/>
            <person name="Holostenco D."/>
            <person name="Gessner J."/>
            <person name="Wuertz S."/>
            <person name="Hohne C."/>
            <person name="Stock M."/>
            <person name="Gislard M."/>
            <person name="Lluch J."/>
            <person name="Milhes M."/>
            <person name="Lampietro C."/>
            <person name="Lopez Roques C."/>
            <person name="Donnadieu C."/>
            <person name="Du K."/>
            <person name="Schartl M."/>
            <person name="Guiguen Y."/>
        </authorList>
    </citation>
    <scope>NUCLEOTIDE SEQUENCE [LARGE SCALE GENOMIC DNA]</scope>
    <source>
        <strain evidence="10">Hh-F2</strain>
        <tissue evidence="10">Blood</tissue>
    </source>
</reference>
<dbReference type="InterPro" id="IPR013894">
    <property type="entry name" value="RMI1_OB"/>
</dbReference>
<evidence type="ECO:0000313" key="10">
    <source>
        <dbReference type="EMBL" id="KAK6494337.1"/>
    </source>
</evidence>
<feature type="domain" description="RecQ-mediated genome instability protein 1 C-terminal OB-fold" evidence="8">
    <location>
        <begin position="536"/>
        <end position="670"/>
    </location>
</feature>
<evidence type="ECO:0000259" key="9">
    <source>
        <dbReference type="Pfam" id="PF21000"/>
    </source>
</evidence>
<feature type="non-terminal residue" evidence="10">
    <location>
        <position position="1"/>
    </location>
</feature>
<evidence type="ECO:0000313" key="11">
    <source>
        <dbReference type="Proteomes" id="UP001369086"/>
    </source>
</evidence>
<evidence type="ECO:0000256" key="3">
    <source>
        <dbReference type="ARBA" id="ARBA00018987"/>
    </source>
</evidence>
<feature type="domain" description="RecQ mediated genome instability protein 1 OB-fold" evidence="7">
    <location>
        <begin position="97"/>
        <end position="233"/>
    </location>
</feature>
<comment type="function">
    <text evidence="6">Essential component of the RMI complex, a complex that plays an important role in the processing of homologous recombination intermediates to limit DNA crossover formation in cells. Promotes TOP3A binding to double Holliday junctions (DHJ) and hence stimulates TOP3A-mediated dissolution. Required for BLM phosphorylation during mitosis. Within the BLM complex, required for BLM and TOP3A stability.</text>
</comment>
<evidence type="ECO:0000256" key="5">
    <source>
        <dbReference type="ARBA" id="ARBA00023242"/>
    </source>
</evidence>
<sequence length="676" mass="75038">LLCCHVAFLFQELIIIEILEWPLFSELKMNPSGVVQRVETWLQATWHIQAPFQWLEACINWIQQENAGANLIQAQINKQVFEQWLLTDLRDLEHPVLPDGISQAAKVEVNGFYCLQIDSLVDVSQPAYSQIQKLRGKDATNENVTAVTQASQKPWEAKPNRLLMLQLTDGVQQLQGMEYQPIPVLHANLHPGTKILLQGEIICRLGVLLLKPGNVKVIGGEVEVLVEEFTQERVLSRLLGEPENATVRPNNMDQELVGADDVIHNNAGPSDEELLASLEADDQLIMNNEVGYESGYGSRSEHSSVITLNSAPQSNHSYISGQSFGARTPQTVPQISNEELVDFDDADFDDFPVEELDEVIFQQELHAVSEQEQHLSSNPEPFVANYCPPQNSTRPNDVASLLNLNSRSETLINDSIEQPLPVKLQTNAKTIEMKLQERSEEFHSNRTGILEIQNRETLAGEYKSKPSPVIGLTNVANCPEKVTIRPVIKCEPFGNQPLGIATVYGSSRKDSSASSALKERGLSYSLSNINIDTNSLPFTYLSVLLAKKPVTVTVVKVKAFIVTLLGNLSNSTGSWSIQAKISDGSEYLDVELANQILSSLIGYSVAETKVLKKDPVQRENVMAGLQKCQQELIDLCCIMTIEYDPSSSKAVVLALQDITLETHNELEKRVLNKRAV</sequence>
<dbReference type="Proteomes" id="UP001369086">
    <property type="component" value="Unassembled WGS sequence"/>
</dbReference>
<gene>
    <name evidence="10" type="ORF">HHUSO_G890</name>
</gene>
<dbReference type="Gene3D" id="1.10.8.1020">
    <property type="entry name" value="RecQ-mediated genome instability protein 1, N-terminal domain"/>
    <property type="match status" value="1"/>
</dbReference>
<dbReference type="PANTHER" id="PTHR14790">
    <property type="entry name" value="RECQ-MEDIATED GENOME INSTABILITY PROTEIN 1 RMI1"/>
    <property type="match status" value="1"/>
</dbReference>
<accession>A0ABR1AB85</accession>
<evidence type="ECO:0000259" key="8">
    <source>
        <dbReference type="Pfam" id="PF16099"/>
    </source>
</evidence>
<organism evidence="10 11">
    <name type="scientific">Huso huso</name>
    <name type="common">Beluga</name>
    <name type="synonym">Acipenser huso</name>
    <dbReference type="NCBI Taxonomy" id="61971"/>
    <lineage>
        <taxon>Eukaryota</taxon>
        <taxon>Metazoa</taxon>
        <taxon>Chordata</taxon>
        <taxon>Craniata</taxon>
        <taxon>Vertebrata</taxon>
        <taxon>Euteleostomi</taxon>
        <taxon>Actinopterygii</taxon>
        <taxon>Chondrostei</taxon>
        <taxon>Acipenseriformes</taxon>
        <taxon>Acipenseridae</taxon>
        <taxon>Huso</taxon>
    </lineage>
</organism>
<evidence type="ECO:0000256" key="6">
    <source>
        <dbReference type="ARBA" id="ARBA00024977"/>
    </source>
</evidence>
<dbReference type="Pfam" id="PF08585">
    <property type="entry name" value="RMI1_N_C"/>
    <property type="match status" value="1"/>
</dbReference>
<evidence type="ECO:0000256" key="4">
    <source>
        <dbReference type="ARBA" id="ARBA00022705"/>
    </source>
</evidence>
<evidence type="ECO:0000256" key="1">
    <source>
        <dbReference type="ARBA" id="ARBA00004123"/>
    </source>
</evidence>
<feature type="domain" description="RMI1 N-terminal" evidence="9">
    <location>
        <begin position="42"/>
        <end position="91"/>
    </location>
</feature>
<dbReference type="InterPro" id="IPR042470">
    <property type="entry name" value="RMI1_N_C_sf"/>
</dbReference>
<dbReference type="InterPro" id="IPR049363">
    <property type="entry name" value="RMI1_N"/>
</dbReference>
<dbReference type="PANTHER" id="PTHR14790:SF15">
    <property type="entry name" value="RECQ-MEDIATED GENOME INSTABILITY PROTEIN 1"/>
    <property type="match status" value="1"/>
</dbReference>
<dbReference type="SMART" id="SM01161">
    <property type="entry name" value="DUF1767"/>
    <property type="match status" value="1"/>
</dbReference>
<dbReference type="InterPro" id="IPR032199">
    <property type="entry name" value="RMI1_C"/>
</dbReference>
<dbReference type="Gene3D" id="2.40.50.510">
    <property type="match status" value="1"/>
</dbReference>
<keyword evidence="4" id="KW-0235">DNA replication</keyword>
<evidence type="ECO:0000256" key="2">
    <source>
        <dbReference type="ARBA" id="ARBA00006395"/>
    </source>
</evidence>
<name>A0ABR1AB85_HUSHU</name>